<evidence type="ECO:0000256" key="1">
    <source>
        <dbReference type="SAM" id="Phobius"/>
    </source>
</evidence>
<dbReference type="Pfam" id="PF07301">
    <property type="entry name" value="DUF1453"/>
    <property type="match status" value="1"/>
</dbReference>
<feature type="transmembrane region" description="Helical" evidence="1">
    <location>
        <begin position="34"/>
        <end position="53"/>
    </location>
</feature>
<evidence type="ECO:0000313" key="3">
    <source>
        <dbReference type="Proteomes" id="UP000529946"/>
    </source>
</evidence>
<keyword evidence="3" id="KW-1185">Reference proteome</keyword>
<feature type="transmembrane region" description="Helical" evidence="1">
    <location>
        <begin position="65"/>
        <end position="83"/>
    </location>
</feature>
<proteinExistence type="predicted"/>
<keyword evidence="1" id="KW-0812">Transmembrane</keyword>
<dbReference type="Proteomes" id="UP000529946">
    <property type="component" value="Unassembled WGS sequence"/>
</dbReference>
<dbReference type="GO" id="GO:0016746">
    <property type="term" value="F:acyltransferase activity"/>
    <property type="evidence" value="ECO:0007669"/>
    <property type="project" value="UniProtKB-KW"/>
</dbReference>
<protein>
    <submittedName>
        <fullName evidence="2">Apolipoprotein N-acyltransferase</fullName>
    </submittedName>
</protein>
<keyword evidence="1" id="KW-1133">Transmembrane helix</keyword>
<dbReference type="EMBL" id="JACIDM010000001">
    <property type="protein sequence ID" value="MBB4082001.1"/>
    <property type="molecule type" value="Genomic_DNA"/>
</dbReference>
<keyword evidence="1" id="KW-0472">Membrane</keyword>
<dbReference type="InterPro" id="IPR058247">
    <property type="entry name" value="DUF1453"/>
</dbReference>
<name>A0A7W6JBD9_9CAUL</name>
<organism evidence="2 3">
    <name type="scientific">Brevundimonas lenta</name>
    <dbReference type="NCBI Taxonomy" id="424796"/>
    <lineage>
        <taxon>Bacteria</taxon>
        <taxon>Pseudomonadati</taxon>
        <taxon>Pseudomonadota</taxon>
        <taxon>Alphaproteobacteria</taxon>
        <taxon>Caulobacterales</taxon>
        <taxon>Caulobacteraceae</taxon>
        <taxon>Brevundimonas</taxon>
    </lineage>
</organism>
<gene>
    <name evidence="2" type="ORF">GGR12_000840</name>
</gene>
<evidence type="ECO:0000313" key="2">
    <source>
        <dbReference type="EMBL" id="MBB4082001.1"/>
    </source>
</evidence>
<comment type="caution">
    <text evidence="2">The sequence shown here is derived from an EMBL/GenBank/DDBJ whole genome shotgun (WGS) entry which is preliminary data.</text>
</comment>
<keyword evidence="2" id="KW-0449">Lipoprotein</keyword>
<feature type="transmembrane region" description="Helical" evidence="1">
    <location>
        <begin position="137"/>
        <end position="156"/>
    </location>
</feature>
<sequence length="178" mass="19595">MTNEQMIPLIAVAVAVPLMLLRNRRPRPLHPNRMWIMPLVIVALISLGLWASMTYGQPAAAPFGPLSWLILAVGLALGAALGWQRGRMVVIHRLADGSLTAQASPLGLILIVALLLSRQALRPWMEQHAADWHVNPLAIQDAFMLFAMGLVVVQRIEMWIRARRILAGGTDEHLAVEA</sequence>
<reference evidence="2 3" key="1">
    <citation type="submission" date="2020-08" db="EMBL/GenBank/DDBJ databases">
        <title>Genomic Encyclopedia of Type Strains, Phase IV (KMG-IV): sequencing the most valuable type-strain genomes for metagenomic binning, comparative biology and taxonomic classification.</title>
        <authorList>
            <person name="Goeker M."/>
        </authorList>
    </citation>
    <scope>NUCLEOTIDE SEQUENCE [LARGE SCALE GENOMIC DNA]</scope>
    <source>
        <strain evidence="2 3">DSM 23960</strain>
    </source>
</reference>
<keyword evidence="2" id="KW-0012">Acyltransferase</keyword>
<keyword evidence="2" id="KW-0808">Transferase</keyword>
<feature type="transmembrane region" description="Helical" evidence="1">
    <location>
        <begin position="95"/>
        <end position="117"/>
    </location>
</feature>
<accession>A0A7W6JBD9</accession>
<feature type="transmembrane region" description="Helical" evidence="1">
    <location>
        <begin position="6"/>
        <end position="22"/>
    </location>
</feature>
<dbReference type="AlphaFoldDB" id="A0A7W6JBD9"/>
<dbReference type="RefSeq" id="WP_183203133.1">
    <property type="nucleotide sequence ID" value="NZ_BAAAER010000004.1"/>
</dbReference>